<gene>
    <name evidence="1" type="ORF">C6P40_004595</name>
</gene>
<name>A0A9P6WFL4_9ASCO</name>
<organism evidence="1 2">
    <name type="scientific">Pichia californica</name>
    <dbReference type="NCBI Taxonomy" id="460514"/>
    <lineage>
        <taxon>Eukaryota</taxon>
        <taxon>Fungi</taxon>
        <taxon>Dikarya</taxon>
        <taxon>Ascomycota</taxon>
        <taxon>Saccharomycotina</taxon>
        <taxon>Pichiomycetes</taxon>
        <taxon>Pichiales</taxon>
        <taxon>Pichiaceae</taxon>
        <taxon>Pichia</taxon>
    </lineage>
</organism>
<comment type="caution">
    <text evidence="1">The sequence shown here is derived from an EMBL/GenBank/DDBJ whole genome shotgun (WGS) entry which is preliminary data.</text>
</comment>
<evidence type="ECO:0000313" key="1">
    <source>
        <dbReference type="EMBL" id="KAG0686289.1"/>
    </source>
</evidence>
<protein>
    <submittedName>
        <fullName evidence="1">Uncharacterized protein</fullName>
    </submittedName>
</protein>
<sequence>MIRLATIARISSRVLSRNDFVGHSYKLIPRRMISMSKINFEENTKFNNKDKREKKIKYKNKKNGVIKKVKKDLSYEEESDNYLLRELTKSQLEFTRNNQQIDKIVKQFKETFALYGIEIFNGPFNEINNIHKGNENCLHLIKNFDNNIIIDILVDCGSRIYTDKREIQVLINDLTNDSHLLYLMGNCDKMDGFLFNSCLIINKNSILDGNKDISLIRNAICNGENWIFEALSNVYEKRLDVDNSDVRKFLLFLRSSLVSVSDDSGTNTDLPDLEGRLLVDGLINYFINDIIHRDSYNQHDKILGLIDMFSLYCENLNRGKWLNGLVSFIGKSRTTNTPN</sequence>
<keyword evidence="2" id="KW-1185">Reference proteome</keyword>
<reference evidence="1" key="1">
    <citation type="submission" date="2020-11" db="EMBL/GenBank/DDBJ databases">
        <title>Kefir isolates.</title>
        <authorList>
            <person name="Marcisauskas S."/>
            <person name="Kim Y."/>
            <person name="Blasche S."/>
        </authorList>
    </citation>
    <scope>NUCLEOTIDE SEQUENCE</scope>
    <source>
        <strain evidence="1">Olga-1</strain>
    </source>
</reference>
<accession>A0A9P6WFL4</accession>
<dbReference type="EMBL" id="PUHW01000647">
    <property type="protein sequence ID" value="KAG0686289.1"/>
    <property type="molecule type" value="Genomic_DNA"/>
</dbReference>
<dbReference type="Proteomes" id="UP000697127">
    <property type="component" value="Unassembled WGS sequence"/>
</dbReference>
<proteinExistence type="predicted"/>
<evidence type="ECO:0000313" key="2">
    <source>
        <dbReference type="Proteomes" id="UP000697127"/>
    </source>
</evidence>
<dbReference type="AlphaFoldDB" id="A0A9P6WFL4"/>